<dbReference type="Proteomes" id="UP000326546">
    <property type="component" value="Chromosome"/>
</dbReference>
<feature type="domain" description="Isochorismatase-like" evidence="2">
    <location>
        <begin position="17"/>
        <end position="183"/>
    </location>
</feature>
<dbReference type="CDD" id="cd01014">
    <property type="entry name" value="nicotinamidase_related"/>
    <property type="match status" value="1"/>
</dbReference>
<organism evidence="3 4">
    <name type="scientific">Ornithinimicrobium pratense</name>
    <dbReference type="NCBI Taxonomy" id="2593973"/>
    <lineage>
        <taxon>Bacteria</taxon>
        <taxon>Bacillati</taxon>
        <taxon>Actinomycetota</taxon>
        <taxon>Actinomycetes</taxon>
        <taxon>Micrococcales</taxon>
        <taxon>Ornithinimicrobiaceae</taxon>
        <taxon>Ornithinimicrobium</taxon>
    </lineage>
</organism>
<evidence type="ECO:0000313" key="4">
    <source>
        <dbReference type="Proteomes" id="UP000326546"/>
    </source>
</evidence>
<dbReference type="PANTHER" id="PTHR43540:SF1">
    <property type="entry name" value="ISOCHORISMATASE HYDROLASE"/>
    <property type="match status" value="1"/>
</dbReference>
<accession>A0A5J6V3Z4</accession>
<evidence type="ECO:0000259" key="2">
    <source>
        <dbReference type="Pfam" id="PF00857"/>
    </source>
</evidence>
<name>A0A5J6V3Z4_9MICO</name>
<dbReference type="KEGG" id="serw:FY030_07720"/>
<reference evidence="3 4" key="1">
    <citation type="submission" date="2019-09" db="EMBL/GenBank/DDBJ databases">
        <title>Serinicoccus pratensis sp. nov., isolated from meadow soil.</title>
        <authorList>
            <person name="Zhang W."/>
        </authorList>
    </citation>
    <scope>NUCLEOTIDE SEQUENCE [LARGE SCALE GENOMIC DNA]</scope>
    <source>
        <strain evidence="3 4">W204</strain>
    </source>
</reference>
<dbReference type="Gene3D" id="3.40.50.850">
    <property type="entry name" value="Isochorismatase-like"/>
    <property type="match status" value="1"/>
</dbReference>
<keyword evidence="1 3" id="KW-0378">Hydrolase</keyword>
<dbReference type="AlphaFoldDB" id="A0A5J6V3Z4"/>
<dbReference type="InterPro" id="IPR036380">
    <property type="entry name" value="Isochorismatase-like_sf"/>
</dbReference>
<gene>
    <name evidence="3" type="ORF">FY030_07720</name>
</gene>
<dbReference type="SUPFAM" id="SSF52499">
    <property type="entry name" value="Isochorismatase-like hydrolases"/>
    <property type="match status" value="1"/>
</dbReference>
<keyword evidence="4" id="KW-1185">Reference proteome</keyword>
<evidence type="ECO:0000256" key="1">
    <source>
        <dbReference type="ARBA" id="ARBA00022801"/>
    </source>
</evidence>
<dbReference type="InterPro" id="IPR000868">
    <property type="entry name" value="Isochorismatase-like_dom"/>
</dbReference>
<sequence length="196" mass="21357">MLGLPPRTISDVPLRTLLVIDVQQAFDDSAWGERNNPDAETHVGELLAVWRELGAPVVHVRHESASPAGLFRRGTTAFEFKPEARPFPGEVVLDKRVNSAFIGTDLHEHLRNTGADHVVIVGLTTDHCCSTTARMASNLGFETWFVSDATATHARAGFDAETMHRTALASLDGEFARVVTTAEAITRLHALARRPG</sequence>
<dbReference type="PANTHER" id="PTHR43540">
    <property type="entry name" value="PEROXYUREIDOACRYLATE/UREIDOACRYLATE AMIDOHYDROLASE-RELATED"/>
    <property type="match status" value="1"/>
</dbReference>
<dbReference type="GO" id="GO:0016787">
    <property type="term" value="F:hydrolase activity"/>
    <property type="evidence" value="ECO:0007669"/>
    <property type="project" value="UniProtKB-KW"/>
</dbReference>
<dbReference type="OrthoDB" id="9794942at2"/>
<protein>
    <submittedName>
        <fullName evidence="3">Cysteine hydrolase</fullName>
    </submittedName>
</protein>
<evidence type="ECO:0000313" key="3">
    <source>
        <dbReference type="EMBL" id="QFG68619.1"/>
    </source>
</evidence>
<proteinExistence type="predicted"/>
<dbReference type="InterPro" id="IPR050272">
    <property type="entry name" value="Isochorismatase-like_hydrls"/>
</dbReference>
<dbReference type="Pfam" id="PF00857">
    <property type="entry name" value="Isochorismatase"/>
    <property type="match status" value="1"/>
</dbReference>
<dbReference type="EMBL" id="CP044427">
    <property type="protein sequence ID" value="QFG68619.1"/>
    <property type="molecule type" value="Genomic_DNA"/>
</dbReference>